<protein>
    <submittedName>
        <fullName evidence="1">Uncharacterized protein</fullName>
    </submittedName>
</protein>
<proteinExistence type="predicted"/>
<dbReference type="EMBL" id="CP036317">
    <property type="protein sequence ID" value="QDV17774.1"/>
    <property type="molecule type" value="Genomic_DNA"/>
</dbReference>
<reference evidence="1 2" key="1">
    <citation type="submission" date="2019-02" db="EMBL/GenBank/DDBJ databases">
        <title>Deep-cultivation of Planctomycetes and their phenomic and genomic characterization uncovers novel biology.</title>
        <authorList>
            <person name="Wiegand S."/>
            <person name="Jogler M."/>
            <person name="Boedeker C."/>
            <person name="Pinto D."/>
            <person name="Vollmers J."/>
            <person name="Rivas-Marin E."/>
            <person name="Kohn T."/>
            <person name="Peeters S.H."/>
            <person name="Heuer A."/>
            <person name="Rast P."/>
            <person name="Oberbeckmann S."/>
            <person name="Bunk B."/>
            <person name="Jeske O."/>
            <person name="Meyerdierks A."/>
            <person name="Storesund J.E."/>
            <person name="Kallscheuer N."/>
            <person name="Luecker S."/>
            <person name="Lage O.M."/>
            <person name="Pohl T."/>
            <person name="Merkel B.J."/>
            <person name="Hornburger P."/>
            <person name="Mueller R.-W."/>
            <person name="Bruemmer F."/>
            <person name="Labrenz M."/>
            <person name="Spormann A.M."/>
            <person name="Op den Camp H."/>
            <person name="Overmann J."/>
            <person name="Amann R."/>
            <person name="Jetten M.S.M."/>
            <person name="Mascher T."/>
            <person name="Medema M.H."/>
            <person name="Devos D.P."/>
            <person name="Kaster A.-K."/>
            <person name="Ovreas L."/>
            <person name="Rohde M."/>
            <person name="Galperin M.Y."/>
            <person name="Jogler C."/>
        </authorList>
    </citation>
    <scope>NUCLEOTIDE SEQUENCE [LARGE SCALE GENOMIC DNA]</scope>
    <source>
        <strain evidence="1 2">Pan153</strain>
    </source>
</reference>
<evidence type="ECO:0000313" key="2">
    <source>
        <dbReference type="Proteomes" id="UP000320839"/>
    </source>
</evidence>
<dbReference type="RefSeq" id="WP_145455833.1">
    <property type="nucleotide sequence ID" value="NZ_CP036317.1"/>
</dbReference>
<gene>
    <name evidence="1" type="ORF">Pan153_24290</name>
</gene>
<organism evidence="1 2">
    <name type="scientific">Gimesia panareensis</name>
    <dbReference type="NCBI Taxonomy" id="2527978"/>
    <lineage>
        <taxon>Bacteria</taxon>
        <taxon>Pseudomonadati</taxon>
        <taxon>Planctomycetota</taxon>
        <taxon>Planctomycetia</taxon>
        <taxon>Planctomycetales</taxon>
        <taxon>Planctomycetaceae</taxon>
        <taxon>Gimesia</taxon>
    </lineage>
</organism>
<dbReference type="AlphaFoldDB" id="A0A518FN43"/>
<evidence type="ECO:0000313" key="1">
    <source>
        <dbReference type="EMBL" id="QDV17774.1"/>
    </source>
</evidence>
<dbReference type="Proteomes" id="UP000320839">
    <property type="component" value="Chromosome"/>
</dbReference>
<accession>A0A518FN43</accession>
<sequence>MKLKDCLKKAEQGTAYWYAKTSKDDCVSTSGLDKCWFRRDSTIEELQASLADRLEETYTYFYCQQYQKVGRKIELVRVEEIDLTESVVADNHT</sequence>
<name>A0A518FN43_9PLAN</name>